<name>A0A286UF43_9AGAM</name>
<accession>A0A286UF43</accession>
<organism evidence="2 3">
    <name type="scientific">Pyrrhoderma noxium</name>
    <dbReference type="NCBI Taxonomy" id="2282107"/>
    <lineage>
        <taxon>Eukaryota</taxon>
        <taxon>Fungi</taxon>
        <taxon>Dikarya</taxon>
        <taxon>Basidiomycota</taxon>
        <taxon>Agaricomycotina</taxon>
        <taxon>Agaricomycetes</taxon>
        <taxon>Hymenochaetales</taxon>
        <taxon>Hymenochaetaceae</taxon>
        <taxon>Pyrrhoderma</taxon>
    </lineage>
</organism>
<feature type="coiled-coil region" evidence="1">
    <location>
        <begin position="115"/>
        <end position="142"/>
    </location>
</feature>
<gene>
    <name evidence="2" type="ORF">PNOK_0671200</name>
</gene>
<comment type="caution">
    <text evidence="2">The sequence shown here is derived from an EMBL/GenBank/DDBJ whole genome shotgun (WGS) entry which is preliminary data.</text>
</comment>
<dbReference type="EMBL" id="NBII01000006">
    <property type="protein sequence ID" value="PAV18226.1"/>
    <property type="molecule type" value="Genomic_DNA"/>
</dbReference>
<dbReference type="InParanoid" id="A0A286UF43"/>
<dbReference type="Proteomes" id="UP000217199">
    <property type="component" value="Unassembled WGS sequence"/>
</dbReference>
<keyword evidence="3" id="KW-1185">Reference proteome</keyword>
<proteinExistence type="predicted"/>
<evidence type="ECO:0000256" key="1">
    <source>
        <dbReference type="SAM" id="Coils"/>
    </source>
</evidence>
<protein>
    <submittedName>
        <fullName evidence="2">Uncharacterized protein</fullName>
    </submittedName>
</protein>
<evidence type="ECO:0000313" key="2">
    <source>
        <dbReference type="EMBL" id="PAV18226.1"/>
    </source>
</evidence>
<evidence type="ECO:0000313" key="3">
    <source>
        <dbReference type="Proteomes" id="UP000217199"/>
    </source>
</evidence>
<keyword evidence="1" id="KW-0175">Coiled coil</keyword>
<sequence length="162" mass="18574">MNTTVVLSLILSDGTKWTTIKKSFTDPKARVNALKGLDIFIKNNVSNRKCGSSNKECAECLLTARSADSKLAEALEAPTPEQIKAWKEVKNRERAETKFAECEARKVEKMRRKLVQDEEIVIHNAKKKQEEEQAQKTKIIREGVVQERRQARREPKPPRFVL</sequence>
<reference evidence="2 3" key="1">
    <citation type="journal article" date="2017" name="Mol. Ecol.">
        <title>Comparative and population genomic landscape of Phellinus noxius: A hypervariable fungus causing root rot in trees.</title>
        <authorList>
            <person name="Chung C.L."/>
            <person name="Lee T.J."/>
            <person name="Akiba M."/>
            <person name="Lee H.H."/>
            <person name="Kuo T.H."/>
            <person name="Liu D."/>
            <person name="Ke H.M."/>
            <person name="Yokoi T."/>
            <person name="Roa M.B."/>
            <person name="Lu M.J."/>
            <person name="Chang Y.Y."/>
            <person name="Ann P.J."/>
            <person name="Tsai J.N."/>
            <person name="Chen C.Y."/>
            <person name="Tzean S.S."/>
            <person name="Ota Y."/>
            <person name="Hattori T."/>
            <person name="Sahashi N."/>
            <person name="Liou R.F."/>
            <person name="Kikuchi T."/>
            <person name="Tsai I.J."/>
        </authorList>
    </citation>
    <scope>NUCLEOTIDE SEQUENCE [LARGE SCALE GENOMIC DNA]</scope>
    <source>
        <strain evidence="2 3">FFPRI411160</strain>
    </source>
</reference>
<dbReference type="AlphaFoldDB" id="A0A286UF43"/>